<accession>I4YJQ5</accession>
<feature type="region of interest" description="Disordered" evidence="7">
    <location>
        <begin position="1685"/>
        <end position="1777"/>
    </location>
</feature>
<feature type="region of interest" description="Disordered" evidence="7">
    <location>
        <begin position="1438"/>
        <end position="1537"/>
    </location>
</feature>
<dbReference type="Proteomes" id="UP000005242">
    <property type="component" value="Unassembled WGS sequence"/>
</dbReference>
<dbReference type="InterPro" id="IPR009571">
    <property type="entry name" value="SUR7/Rim9-like_fungi"/>
</dbReference>
<proteinExistence type="inferred from homology"/>
<dbReference type="GO" id="GO:0005886">
    <property type="term" value="C:plasma membrane"/>
    <property type="evidence" value="ECO:0007669"/>
    <property type="project" value="InterPro"/>
</dbReference>
<feature type="compositionally biased region" description="Polar residues" evidence="7">
    <location>
        <begin position="1"/>
        <end position="17"/>
    </location>
</feature>
<feature type="compositionally biased region" description="Basic and acidic residues" evidence="7">
    <location>
        <begin position="947"/>
        <end position="960"/>
    </location>
</feature>
<evidence type="ECO:0000313" key="11">
    <source>
        <dbReference type="Proteomes" id="UP000005242"/>
    </source>
</evidence>
<protein>
    <recommendedName>
        <fullName evidence="9">Vacuolar protein sorting-associated protein 54 C-terminal domain-containing protein</fullName>
    </recommendedName>
</protein>
<reference evidence="10 11" key="1">
    <citation type="journal article" date="2012" name="Fungal Genet. Biol.">
        <title>The genome of the xerotolerant mold Wallemia sebi reveals adaptations to osmotic stress and suggests cryptic sexual reproduction.</title>
        <authorList>
            <person name="Padamsee M."/>
            <person name="Kumar T.K.A."/>
            <person name="Riley R."/>
            <person name="Binder M."/>
            <person name="Boyd A."/>
            <person name="Calvo A.M."/>
            <person name="Furukawa K."/>
            <person name="Hesse C."/>
            <person name="Hohmann S."/>
            <person name="James T.Y."/>
            <person name="LaButti K."/>
            <person name="Lapidus A."/>
            <person name="Lindquist E."/>
            <person name="Lucas S."/>
            <person name="Miller K."/>
            <person name="Shantappa S."/>
            <person name="Grigoriev I.V."/>
            <person name="Hibbett D.S."/>
            <person name="McLaughlin D.J."/>
            <person name="Spatafora J.W."/>
            <person name="Aime M.C."/>
        </authorList>
    </citation>
    <scope>NUCLEOTIDE SEQUENCE [LARGE SCALE GENOMIC DNA]</scope>
    <source>
        <strain evidence="11">ATCC MYA-4683 / CBS 633.66</strain>
    </source>
</reference>
<dbReference type="Pfam" id="PF06687">
    <property type="entry name" value="SUR7"/>
    <property type="match status" value="1"/>
</dbReference>
<feature type="compositionally biased region" description="Low complexity" evidence="7">
    <location>
        <begin position="1625"/>
        <end position="1640"/>
    </location>
</feature>
<evidence type="ECO:0000256" key="2">
    <source>
        <dbReference type="ARBA" id="ARBA00009150"/>
    </source>
</evidence>
<keyword evidence="6" id="KW-0175">Coiled coil</keyword>
<feature type="compositionally biased region" description="Low complexity" evidence="7">
    <location>
        <begin position="1195"/>
        <end position="1204"/>
    </location>
</feature>
<feature type="transmembrane region" description="Helical" evidence="8">
    <location>
        <begin position="1359"/>
        <end position="1384"/>
    </location>
</feature>
<feature type="compositionally biased region" description="Low complexity" evidence="7">
    <location>
        <begin position="1172"/>
        <end position="1181"/>
    </location>
</feature>
<dbReference type="PANTHER" id="PTHR12965:SF0">
    <property type="entry name" value="VACUOLAR PROTEIN SORTING-ASSOCIATED PROTEIN 54"/>
    <property type="match status" value="1"/>
</dbReference>
<dbReference type="InParanoid" id="I4YJQ5"/>
<evidence type="ECO:0000256" key="7">
    <source>
        <dbReference type="SAM" id="MobiDB-lite"/>
    </source>
</evidence>
<dbReference type="InterPro" id="IPR039745">
    <property type="entry name" value="Vps54"/>
</dbReference>
<evidence type="ECO:0000256" key="6">
    <source>
        <dbReference type="ARBA" id="ARBA00023054"/>
    </source>
</evidence>
<feature type="compositionally biased region" description="Basic and acidic residues" evidence="7">
    <location>
        <begin position="1458"/>
        <end position="1473"/>
    </location>
</feature>
<dbReference type="Gene3D" id="6.10.250.860">
    <property type="match status" value="1"/>
</dbReference>
<feature type="region of interest" description="Disordered" evidence="7">
    <location>
        <begin position="1"/>
        <end position="23"/>
    </location>
</feature>
<feature type="compositionally biased region" description="Basic and acidic residues" evidence="7">
    <location>
        <begin position="1061"/>
        <end position="1091"/>
    </location>
</feature>
<keyword evidence="5" id="KW-0333">Golgi apparatus</keyword>
<keyword evidence="4" id="KW-0653">Protein transport</keyword>
<dbReference type="GO" id="GO:0015031">
    <property type="term" value="P:protein transport"/>
    <property type="evidence" value="ECO:0007669"/>
    <property type="project" value="UniProtKB-KW"/>
</dbReference>
<dbReference type="GeneID" id="18475203"/>
<evidence type="ECO:0000256" key="5">
    <source>
        <dbReference type="ARBA" id="ARBA00023034"/>
    </source>
</evidence>
<evidence type="ECO:0000259" key="9">
    <source>
        <dbReference type="Pfam" id="PF07928"/>
    </source>
</evidence>
<dbReference type="PANTHER" id="PTHR12965">
    <property type="entry name" value="VACUOLAR PROTEIN SORTING 54"/>
    <property type="match status" value="1"/>
</dbReference>
<dbReference type="EMBL" id="JH668223">
    <property type="protein sequence ID" value="EIM24197.1"/>
    <property type="molecule type" value="Genomic_DNA"/>
</dbReference>
<evidence type="ECO:0000313" key="10">
    <source>
        <dbReference type="EMBL" id="EIM24197.1"/>
    </source>
</evidence>
<feature type="compositionally biased region" description="Polar residues" evidence="7">
    <location>
        <begin position="1506"/>
        <end position="1518"/>
    </location>
</feature>
<dbReference type="GO" id="GO:0000938">
    <property type="term" value="C:GARP complex"/>
    <property type="evidence" value="ECO:0007669"/>
    <property type="project" value="InterPro"/>
</dbReference>
<feature type="compositionally biased region" description="Polar residues" evidence="7">
    <location>
        <begin position="1700"/>
        <end position="1734"/>
    </location>
</feature>
<evidence type="ECO:0000256" key="3">
    <source>
        <dbReference type="ARBA" id="ARBA00022448"/>
    </source>
</evidence>
<feature type="compositionally biased region" description="Basic residues" evidence="7">
    <location>
        <begin position="1205"/>
        <end position="1220"/>
    </location>
</feature>
<dbReference type="Pfam" id="PF07928">
    <property type="entry name" value="Vps54"/>
    <property type="match status" value="1"/>
</dbReference>
<feature type="compositionally biased region" description="Polar residues" evidence="7">
    <location>
        <begin position="961"/>
        <end position="985"/>
    </location>
</feature>
<dbReference type="HOGENOM" id="CLU_002563_0_0_1"/>
<gene>
    <name evidence="10" type="ORF">WALSEDRAFT_67041</name>
</gene>
<evidence type="ECO:0000256" key="1">
    <source>
        <dbReference type="ARBA" id="ARBA00004601"/>
    </source>
</evidence>
<organism evidence="10 11">
    <name type="scientific">Wallemia mellicola (strain ATCC MYA-4683 / CBS 633.66)</name>
    <name type="common">Wallemia sebi (CBS 633.66)</name>
    <dbReference type="NCBI Taxonomy" id="671144"/>
    <lineage>
        <taxon>Eukaryota</taxon>
        <taxon>Fungi</taxon>
        <taxon>Dikarya</taxon>
        <taxon>Basidiomycota</taxon>
        <taxon>Wallemiomycotina</taxon>
        <taxon>Wallemiomycetes</taxon>
        <taxon>Wallemiales</taxon>
        <taxon>Wallemiaceae</taxon>
        <taxon>Wallemia</taxon>
    </lineage>
</organism>
<keyword evidence="8" id="KW-0472">Membrane</keyword>
<feature type="region of interest" description="Disordered" evidence="7">
    <location>
        <begin position="1620"/>
        <end position="1648"/>
    </location>
</feature>
<dbReference type="GO" id="GO:0005829">
    <property type="term" value="C:cytosol"/>
    <property type="evidence" value="ECO:0007669"/>
    <property type="project" value="GOC"/>
</dbReference>
<feature type="compositionally biased region" description="Basic and acidic residues" evidence="7">
    <location>
        <begin position="1101"/>
        <end position="1125"/>
    </location>
</feature>
<feature type="compositionally biased region" description="Basic and acidic residues" evidence="7">
    <location>
        <begin position="1042"/>
        <end position="1053"/>
    </location>
</feature>
<keyword evidence="3" id="KW-0813">Transport</keyword>
<keyword evidence="8" id="KW-1133">Transmembrane helix</keyword>
<sequence>MVSSIPSSPGSTRQSLDSAAESLAFSRASTRGDAAMSWSLDRYRSSPSISTQSTGFNALSTVLNHPNKRPKPLRASRYPLPAISSVDLRLSSTSAIETYLEDIQGEYTEFIDNINQSAASTSAQPESDLPSLDDIPRLFFKPDFDLGDPATFAAVTKSIGDSAGLDIFESPEDIGINEILHSRLEHHANAVDKILVHELSQRAPSLFSALDNLQHLGRYASEALEKFNTLRELLESSIKSRFETKYKTINGVIDQRNLEEILTVITDVKSISQALLALQQMSELGHYFDALELVENISKTVVENIRSKDVDDILKIQSSTDFSQLQVFNDVASDLEQHTSVILDSISRDLADTLFIDYEHSLKDTDHDHQELVKDIEQSICVLDRAGMLSKCLEVYETRLIRNVVEILYSVLPVDLQTKPLDFNAKSNGNILASQLPKELRQLGQPEYCDFLNNCKEQLKLMVKSSNAQKEILESSFDSSSETVSNTLERISNRIIEEVYSEIASVIRLRKDIEAELSLEEYLAFDGIVWKFINETEVQGNVPSNALFVLPAAASNQLQEFLELFHANYTTQSAKLVEMEIWSQAEVTPAVQHVINMIIRSAVDDIPESSYDLSNCEGKNESQLQIETMSFFTVEALNKVLVLLLNYIRIMLQVPHSATEIMTRILEILKQFNSRTCQVVLGAGAMRSAGLKNITAKHLALASQSLSVMISLIPYIREAVRRRLKTNQATLLIEFDRLKRDYQEHQYEIHAKLVSILGDRLTAHSKALAATKFDRAKEEEKTKPNSYAEGLVKETATLHRVLNKYLLEATVQFVFKQVFDAINKRIGDYYQRLPIKTELGKEKLMTDARFLCARLNALQGIDELGTSLIDIANNRQVSKSSIDSPRPSMSIEADQMARRSMSVDLQRRESLDKSRMSIGGTSSQDNVLKIDESVENVDISAPQEEISMDKKSQDGDKNKESATANISQEAQNNVESDQPPQQQVKSSDEVIAGTGKEVTAEPASEPERPSEFEQPVESASTSVKPEGSIEADKPVESVPLSEPEHTAESEKPVESIITEPETEKLEPTTEFAADEKEVVDRKDSPIARTEEVSISGTQKVENTDRTTESAEKGDEIMEASQKEPNLEANNDVTEGPENKDETNEDAKDVKKNDQKVTEVGAKSDIKEEIKNDNNNNNSNNEENSDMPMSAETENSNKTKPASSKAKSKNQKKKNKKGKKGFIRQATTGTVLSIAAIVIFAIVSFNAPLIKQLYFVQVTTTIDMFNAKIILGTLGYCVYLEDGKSCIEPTLGYNIKLEEVGLTDFLQLQQVQEFMDTIPQNVLKWVTYVFVLNFISLGLSFFTVLIGIFSHIRELGRSYWSSFISILAAVVALATFAFDMAFAVIIRNKFNESDIASAEIGQSVWLVLAAAIALVISVFMFLTGIAMSRRQHKTRDLFESEKDKNNHHSQPQNDSYGMGERRKLNKQDKDKQDDNSSSSFSPLPGSYPSDQQPLASNAGMPYDNGTWEDTQSSVNSAQGHGQIPPPLPRNQSPAPPFERQMMTQPMLTPYIPQPSISPLPFARSPPPPMPYAVSPPPIGNSMSPPPPMTYAMSPPPQMPHGQMLPGHMFPPQMPLYFNPATQGHFNGNSEHSSENSMSNGGYWPNPNGLTPNYGNDGIISRVASPANTGQFQMTNNVAQQAAAGALSSYQSAPQDEKKAIDNNNNDNLPSAPASSPLMQTSAIPITSARQRQQWTAPLIRSPPPPETFAEPEGDPYLSARAIPRRVNREESKEPPPYQ</sequence>
<feature type="compositionally biased region" description="Basic and acidic residues" evidence="7">
    <location>
        <begin position="1136"/>
        <end position="1171"/>
    </location>
</feature>
<dbReference type="KEGG" id="wse:WALSEDRAFT_67041"/>
<feature type="compositionally biased region" description="Pro residues" evidence="7">
    <location>
        <begin position="1522"/>
        <end position="1535"/>
    </location>
</feature>
<dbReference type="eggNOG" id="KOG2115">
    <property type="taxonomic scope" value="Eukaryota"/>
</dbReference>
<dbReference type="GO" id="GO:0006896">
    <property type="term" value="P:Golgi to vacuole transport"/>
    <property type="evidence" value="ECO:0007669"/>
    <property type="project" value="TreeGrafter"/>
</dbReference>
<comment type="similarity">
    <text evidence="2">Belongs to the VPS54 family.</text>
</comment>
<feature type="transmembrane region" description="Helical" evidence="8">
    <location>
        <begin position="1324"/>
        <end position="1347"/>
    </location>
</feature>
<evidence type="ECO:0000256" key="4">
    <source>
        <dbReference type="ARBA" id="ARBA00022927"/>
    </source>
</evidence>
<comment type="subcellular location">
    <subcellularLocation>
        <location evidence="1">Golgi apparatus</location>
        <location evidence="1">trans-Golgi network</location>
    </subcellularLocation>
</comment>
<feature type="domain" description="Vacuolar protein sorting-associated protein 54 C-terminal" evidence="9">
    <location>
        <begin position="630"/>
        <end position="760"/>
    </location>
</feature>
<feature type="transmembrane region" description="Helical" evidence="8">
    <location>
        <begin position="1221"/>
        <end position="1244"/>
    </location>
</feature>
<feature type="compositionally biased region" description="Basic and acidic residues" evidence="7">
    <location>
        <begin position="1765"/>
        <end position="1777"/>
    </location>
</feature>
<feature type="compositionally biased region" description="Basic and acidic residues" evidence="7">
    <location>
        <begin position="905"/>
        <end position="915"/>
    </location>
</feature>
<feature type="transmembrane region" description="Helical" evidence="8">
    <location>
        <begin position="1404"/>
        <end position="1426"/>
    </location>
</feature>
<dbReference type="OrthoDB" id="10259024at2759"/>
<keyword evidence="11" id="KW-1185">Reference proteome</keyword>
<dbReference type="RefSeq" id="XP_006956016.1">
    <property type="nucleotide sequence ID" value="XM_006955954.1"/>
</dbReference>
<keyword evidence="8" id="KW-0812">Transmembrane</keyword>
<dbReference type="STRING" id="671144.I4YJQ5"/>
<feature type="region of interest" description="Disordered" evidence="7">
    <location>
        <begin position="895"/>
        <end position="1220"/>
    </location>
</feature>
<evidence type="ECO:0000256" key="8">
    <source>
        <dbReference type="SAM" id="Phobius"/>
    </source>
</evidence>
<dbReference type="OMA" id="SMDHSAF"/>
<name>I4YJQ5_WALMC</name>
<dbReference type="InterPro" id="IPR012501">
    <property type="entry name" value="Vps54_C"/>
</dbReference>
<dbReference type="GO" id="GO:0042147">
    <property type="term" value="P:retrograde transport, endosome to Golgi"/>
    <property type="evidence" value="ECO:0007669"/>
    <property type="project" value="InterPro"/>
</dbReference>
<dbReference type="GO" id="GO:0019905">
    <property type="term" value="F:syntaxin binding"/>
    <property type="evidence" value="ECO:0007669"/>
    <property type="project" value="TreeGrafter"/>
</dbReference>